<dbReference type="InterPro" id="IPR018247">
    <property type="entry name" value="EF_Hand_1_Ca_BS"/>
</dbReference>
<evidence type="ECO:0000256" key="2">
    <source>
        <dbReference type="ARBA" id="ARBA00006972"/>
    </source>
</evidence>
<proteinExistence type="inferred from homology"/>
<evidence type="ECO:0000256" key="4">
    <source>
        <dbReference type="ARBA" id="ARBA00022927"/>
    </source>
</evidence>
<sequence length="146" mass="17226">MTVKFILLVNKQGQTRLAKYFTEFLTTDERRVLEGEVVRRCLARTDKQCSFFELRQYKIVYRRYASLFFMVGVDQEENELAMLEFIHCFVEVLDKHFGQVCELDIMNEPEMVHYIVDEMLLNGCIVDTNKSNILEPVELLEQVQAS</sequence>
<dbReference type="PROSITE" id="PS00018">
    <property type="entry name" value="EF_HAND_1"/>
    <property type="match status" value="1"/>
</dbReference>
<gene>
    <name evidence="8" type="ORF">DTER00134_LOCUS12228</name>
    <name evidence="9" type="ORF">DTER00134_LOCUS12229</name>
</gene>
<accession>A0A6S8KIM0</accession>
<dbReference type="SUPFAM" id="SSF64356">
    <property type="entry name" value="SNARE-like"/>
    <property type="match status" value="1"/>
</dbReference>
<evidence type="ECO:0000259" key="7">
    <source>
        <dbReference type="Pfam" id="PF01217"/>
    </source>
</evidence>
<dbReference type="Pfam" id="PF01217">
    <property type="entry name" value="Clat_adaptor_s"/>
    <property type="match status" value="1"/>
</dbReference>
<dbReference type="CDD" id="cd14832">
    <property type="entry name" value="AP4_sigma"/>
    <property type="match status" value="1"/>
</dbReference>
<keyword evidence="3 6" id="KW-0813">Transport</keyword>
<keyword evidence="5 6" id="KW-0472">Membrane</keyword>
<evidence type="ECO:0000256" key="1">
    <source>
        <dbReference type="ARBA" id="ARBA00004308"/>
    </source>
</evidence>
<feature type="domain" description="AP complex mu/sigma subunit" evidence="7">
    <location>
        <begin position="2"/>
        <end position="143"/>
    </location>
</feature>
<comment type="subcellular location">
    <subcellularLocation>
        <location evidence="1">Endomembrane system</location>
    </subcellularLocation>
</comment>
<dbReference type="GO" id="GO:0012505">
    <property type="term" value="C:endomembrane system"/>
    <property type="evidence" value="ECO:0007669"/>
    <property type="project" value="UniProtKB-SubCell"/>
</dbReference>
<dbReference type="AlphaFoldDB" id="A0A6S8KIM0"/>
<dbReference type="PIRSF" id="PIRSF015588">
    <property type="entry name" value="AP_complex_sigma"/>
    <property type="match status" value="1"/>
</dbReference>
<name>A0A6S8KIM0_DUNTE</name>
<reference evidence="9" key="1">
    <citation type="submission" date="2021-01" db="EMBL/GenBank/DDBJ databases">
        <authorList>
            <person name="Corre E."/>
            <person name="Pelletier E."/>
            <person name="Niang G."/>
            <person name="Scheremetjew M."/>
            <person name="Finn R."/>
            <person name="Kale V."/>
            <person name="Holt S."/>
            <person name="Cochrane G."/>
            <person name="Meng A."/>
            <person name="Brown T."/>
            <person name="Cohen L."/>
        </authorList>
    </citation>
    <scope>NUCLEOTIDE SEQUENCE</scope>
    <source>
        <strain evidence="9">CCMP1320</strain>
    </source>
</reference>
<dbReference type="InterPro" id="IPR016635">
    <property type="entry name" value="AP_complex_ssu"/>
</dbReference>
<evidence type="ECO:0000256" key="5">
    <source>
        <dbReference type="ARBA" id="ARBA00023136"/>
    </source>
</evidence>
<dbReference type="EMBL" id="HBIP01020563">
    <property type="protein sequence ID" value="CAE0497156.1"/>
    <property type="molecule type" value="Transcribed_RNA"/>
</dbReference>
<dbReference type="FunFam" id="3.30.450.60:FF:000010">
    <property type="entry name" value="AP complex subunit sigma"/>
    <property type="match status" value="1"/>
</dbReference>
<dbReference type="GO" id="GO:0005737">
    <property type="term" value="C:cytoplasm"/>
    <property type="evidence" value="ECO:0007669"/>
    <property type="project" value="UniProtKB-ARBA"/>
</dbReference>
<evidence type="ECO:0000313" key="9">
    <source>
        <dbReference type="EMBL" id="CAE0497156.1"/>
    </source>
</evidence>
<dbReference type="Gene3D" id="3.30.450.60">
    <property type="match status" value="1"/>
</dbReference>
<evidence type="ECO:0000256" key="3">
    <source>
        <dbReference type="ARBA" id="ARBA00022448"/>
    </source>
</evidence>
<comment type="similarity">
    <text evidence="2 6">Belongs to the adaptor complexes small subunit family.</text>
</comment>
<dbReference type="EMBL" id="HBIP01020562">
    <property type="protein sequence ID" value="CAE0497155.1"/>
    <property type="molecule type" value="Transcribed_RNA"/>
</dbReference>
<keyword evidence="4 6" id="KW-0653">Protein transport</keyword>
<dbReference type="InterPro" id="IPR022775">
    <property type="entry name" value="AP_mu_sigma_su"/>
</dbReference>
<evidence type="ECO:0000313" key="8">
    <source>
        <dbReference type="EMBL" id="CAE0497155.1"/>
    </source>
</evidence>
<dbReference type="PANTHER" id="PTHR11753">
    <property type="entry name" value="ADAPTOR COMPLEXES SMALL SUBUNIT FAMILY"/>
    <property type="match status" value="1"/>
</dbReference>
<dbReference type="GO" id="GO:0006886">
    <property type="term" value="P:intracellular protein transport"/>
    <property type="evidence" value="ECO:0007669"/>
    <property type="project" value="UniProtKB-UniRule"/>
</dbReference>
<protein>
    <recommendedName>
        <fullName evidence="6">AP complex subunit sigma</fullName>
    </recommendedName>
</protein>
<evidence type="ECO:0000256" key="6">
    <source>
        <dbReference type="PIRNR" id="PIRNR015588"/>
    </source>
</evidence>
<dbReference type="InterPro" id="IPR011012">
    <property type="entry name" value="Longin-like_dom_sf"/>
</dbReference>
<organism evidence="9">
    <name type="scientific">Dunaliella tertiolecta</name>
    <name type="common">Green alga</name>
    <dbReference type="NCBI Taxonomy" id="3047"/>
    <lineage>
        <taxon>Eukaryota</taxon>
        <taxon>Viridiplantae</taxon>
        <taxon>Chlorophyta</taxon>
        <taxon>core chlorophytes</taxon>
        <taxon>Chlorophyceae</taxon>
        <taxon>CS clade</taxon>
        <taxon>Chlamydomonadales</taxon>
        <taxon>Dunaliellaceae</taxon>
        <taxon>Dunaliella</taxon>
    </lineage>
</organism>